<dbReference type="InterPro" id="IPR046825">
    <property type="entry name" value="PDH_C"/>
</dbReference>
<dbReference type="PROSITE" id="PS51176">
    <property type="entry name" value="PDH_ADH"/>
    <property type="match status" value="1"/>
</dbReference>
<accession>A0A8J6M6Y9</accession>
<dbReference type="RefSeq" id="WP_155147001.1">
    <property type="nucleotide sequence ID" value="NZ_JACOPQ010000001.1"/>
</dbReference>
<dbReference type="InterPro" id="IPR050812">
    <property type="entry name" value="Preph/Arog_dehydrog"/>
</dbReference>
<dbReference type="GO" id="GO:0004665">
    <property type="term" value="F:prephenate dehydrogenase (NADP+) activity"/>
    <property type="evidence" value="ECO:0007669"/>
    <property type="project" value="InterPro"/>
</dbReference>
<dbReference type="SUPFAM" id="SSF48179">
    <property type="entry name" value="6-phosphogluconate dehydrogenase C-terminal domain-like"/>
    <property type="match status" value="1"/>
</dbReference>
<dbReference type="SUPFAM" id="SSF51735">
    <property type="entry name" value="NAD(P)-binding Rossmann-fold domains"/>
    <property type="match status" value="1"/>
</dbReference>
<dbReference type="GO" id="GO:0008977">
    <property type="term" value="F:prephenate dehydrogenase (NAD+) activity"/>
    <property type="evidence" value="ECO:0007669"/>
    <property type="project" value="InterPro"/>
</dbReference>
<dbReference type="GO" id="GO:0070403">
    <property type="term" value="F:NAD+ binding"/>
    <property type="evidence" value="ECO:0007669"/>
    <property type="project" value="InterPro"/>
</dbReference>
<dbReference type="PANTHER" id="PTHR21363:SF0">
    <property type="entry name" value="PREPHENATE DEHYDROGENASE [NADP(+)]"/>
    <property type="match status" value="1"/>
</dbReference>
<dbReference type="Pfam" id="PF02153">
    <property type="entry name" value="PDH_N"/>
    <property type="match status" value="1"/>
</dbReference>
<gene>
    <name evidence="5" type="ORF">H8S62_01840</name>
</gene>
<name>A0A8J6M6Y9_9FIRM</name>
<comment type="caution">
    <text evidence="5">The sequence shown here is derived from an EMBL/GenBank/DDBJ whole genome shotgun (WGS) entry which is preliminary data.</text>
</comment>
<evidence type="ECO:0000313" key="6">
    <source>
        <dbReference type="Proteomes" id="UP000607645"/>
    </source>
</evidence>
<dbReference type="AlphaFoldDB" id="A0A8J6M6Y9"/>
<keyword evidence="6" id="KW-1185">Reference proteome</keyword>
<dbReference type="PANTHER" id="PTHR21363">
    <property type="entry name" value="PREPHENATE DEHYDROGENASE"/>
    <property type="match status" value="1"/>
</dbReference>
<keyword evidence="2" id="KW-0560">Oxidoreductase</keyword>
<dbReference type="InterPro" id="IPR046826">
    <property type="entry name" value="PDH_N"/>
</dbReference>
<feature type="domain" description="Prephenate/arogenate dehydrogenase" evidence="4">
    <location>
        <begin position="3"/>
        <end position="285"/>
    </location>
</feature>
<protein>
    <submittedName>
        <fullName evidence="5">Prephenate dehydrogenase</fullName>
    </submittedName>
</protein>
<evidence type="ECO:0000313" key="5">
    <source>
        <dbReference type="EMBL" id="MBC5735752.1"/>
    </source>
</evidence>
<evidence type="ECO:0000256" key="2">
    <source>
        <dbReference type="ARBA" id="ARBA00023002"/>
    </source>
</evidence>
<sequence length="288" mass="31041">MKKTIAVVGLGLIGGSLALALKGFEDFEIVGVDVSQPTLRFAAEHGVGDAVTADAMEVVPRADVTVLCLHPRGIVRFLGEYRDVFKPGSLVTDVCGVKTSIMAGAEILPEGVDFIGCHPMAGTEFSGIEHAFAEMFQKSHLILTPRPSSTPEHVSLMERMGAYIGCKDVVKTTPEEHDAILAYTSQMMHIIALSVCDDEQLFACKGFEGSSFRGCTRVAALDVSLWTELFSMNSPALLSAVDRLEENLHAYREALASGDVKALSDKLAHSAGRKRRMDLEGPDTLTLE</sequence>
<dbReference type="Gene3D" id="3.40.50.720">
    <property type="entry name" value="NAD(P)-binding Rossmann-like Domain"/>
    <property type="match status" value="1"/>
</dbReference>
<dbReference type="GO" id="GO:0006571">
    <property type="term" value="P:tyrosine biosynthetic process"/>
    <property type="evidence" value="ECO:0007669"/>
    <property type="project" value="InterPro"/>
</dbReference>
<dbReference type="Gene3D" id="1.10.3660.10">
    <property type="entry name" value="6-phosphogluconate dehydrogenase C-terminal like domain"/>
    <property type="match status" value="1"/>
</dbReference>
<dbReference type="Proteomes" id="UP000607645">
    <property type="component" value="Unassembled WGS sequence"/>
</dbReference>
<comment type="similarity">
    <text evidence="1">Belongs to the prephenate/arogenate dehydrogenase family.</text>
</comment>
<evidence type="ECO:0000259" key="4">
    <source>
        <dbReference type="PROSITE" id="PS51176"/>
    </source>
</evidence>
<organism evidence="5 6">
    <name type="scientific">Lawsonibacter faecis</name>
    <dbReference type="NCBI Taxonomy" id="2763052"/>
    <lineage>
        <taxon>Bacteria</taxon>
        <taxon>Bacillati</taxon>
        <taxon>Bacillota</taxon>
        <taxon>Clostridia</taxon>
        <taxon>Eubacteriales</taxon>
        <taxon>Oscillospiraceae</taxon>
        <taxon>Lawsonibacter</taxon>
    </lineage>
</organism>
<evidence type="ECO:0000256" key="1">
    <source>
        <dbReference type="ARBA" id="ARBA00007964"/>
    </source>
</evidence>
<comment type="pathway">
    <text evidence="3">Amino-acid biosynthesis.</text>
</comment>
<dbReference type="InterPro" id="IPR008927">
    <property type="entry name" value="6-PGluconate_DH-like_C_sf"/>
</dbReference>
<reference evidence="5" key="1">
    <citation type="submission" date="2020-08" db="EMBL/GenBank/DDBJ databases">
        <title>Genome public.</title>
        <authorList>
            <person name="Liu C."/>
            <person name="Sun Q."/>
        </authorList>
    </citation>
    <scope>NUCLEOTIDE SEQUENCE</scope>
    <source>
        <strain evidence="5">NSJ-52</strain>
    </source>
</reference>
<evidence type="ECO:0000256" key="3">
    <source>
        <dbReference type="ARBA" id="ARBA00029440"/>
    </source>
</evidence>
<dbReference type="InterPro" id="IPR036291">
    <property type="entry name" value="NAD(P)-bd_dom_sf"/>
</dbReference>
<dbReference type="EMBL" id="JACOPQ010000001">
    <property type="protein sequence ID" value="MBC5735752.1"/>
    <property type="molecule type" value="Genomic_DNA"/>
</dbReference>
<dbReference type="InterPro" id="IPR003099">
    <property type="entry name" value="Prephen_DH"/>
</dbReference>
<proteinExistence type="inferred from homology"/>
<dbReference type="Pfam" id="PF20463">
    <property type="entry name" value="PDH_C"/>
    <property type="match status" value="1"/>
</dbReference>